<dbReference type="Gene3D" id="1.20.1070.10">
    <property type="entry name" value="Rhodopsin 7-helix transmembrane proteins"/>
    <property type="match status" value="1"/>
</dbReference>
<dbReference type="InterPro" id="IPR007960">
    <property type="entry name" value="TAS2R"/>
</dbReference>
<evidence type="ECO:0000256" key="13">
    <source>
        <dbReference type="SAM" id="Phobius"/>
    </source>
</evidence>
<reference evidence="15" key="1">
    <citation type="journal article" date="2016" name="Nature">
        <title>Genome evolution in the allotetraploid frog Xenopus laevis.</title>
        <authorList>
            <person name="Session A.M."/>
            <person name="Uno Y."/>
            <person name="Kwon T."/>
            <person name="Chapman J.A."/>
            <person name="Toyoda A."/>
            <person name="Takahashi S."/>
            <person name="Fukui A."/>
            <person name="Hikosaka A."/>
            <person name="Suzuki A."/>
            <person name="Kondo M."/>
            <person name="van Heeringen S.J."/>
            <person name="Quigley I."/>
            <person name="Heinz S."/>
            <person name="Ogino H."/>
            <person name="Ochi H."/>
            <person name="Hellsten U."/>
            <person name="Lyons J.B."/>
            <person name="Simakov O."/>
            <person name="Putnam N."/>
            <person name="Stites J."/>
            <person name="Kuroki Y."/>
            <person name="Tanaka T."/>
            <person name="Michiue T."/>
            <person name="Watanabe M."/>
            <person name="Bogdanovic O."/>
            <person name="Lister R."/>
            <person name="Georgiou G."/>
            <person name="Paranjpe S.S."/>
            <person name="van Kruijsbergen I."/>
            <person name="Shu S."/>
            <person name="Carlson J."/>
            <person name="Kinoshita T."/>
            <person name="Ohta Y."/>
            <person name="Mawaribuchi S."/>
            <person name="Jenkins J."/>
            <person name="Grimwood J."/>
            <person name="Schmutz J."/>
            <person name="Mitros T."/>
            <person name="Mozaffari S.V."/>
            <person name="Suzuki Y."/>
            <person name="Haramoto Y."/>
            <person name="Yamamoto T.S."/>
            <person name="Takagi C."/>
            <person name="Heald R."/>
            <person name="Miller K."/>
            <person name="Haudenschild C."/>
            <person name="Kitzman J."/>
            <person name="Nakayama T."/>
            <person name="Izutsu Y."/>
            <person name="Robert J."/>
            <person name="Fortriede J."/>
            <person name="Burns K."/>
            <person name="Lotay V."/>
            <person name="Karimi K."/>
            <person name="Yasuoka Y."/>
            <person name="Dichmann D.S."/>
            <person name="Flajnik M.F."/>
            <person name="Houston D.W."/>
            <person name="Shendure J."/>
            <person name="DuPasquier L."/>
            <person name="Vize P.D."/>
            <person name="Zorn A.M."/>
            <person name="Ito M."/>
            <person name="Marcotte E.M."/>
            <person name="Wallingford J.B."/>
            <person name="Ito Y."/>
            <person name="Asashima M."/>
            <person name="Ueno N."/>
            <person name="Matsuda Y."/>
            <person name="Veenstra G.J."/>
            <person name="Fujiyama A."/>
            <person name="Harland R.M."/>
            <person name="Taira M."/>
            <person name="Rokhsar D.S."/>
        </authorList>
    </citation>
    <scope>NUCLEOTIDE SEQUENCE [LARGE SCALE GENOMIC DNA]</scope>
    <source>
        <strain evidence="15">J</strain>
    </source>
</reference>
<evidence type="ECO:0000256" key="9">
    <source>
        <dbReference type="ARBA" id="ARBA00023170"/>
    </source>
</evidence>
<evidence type="ECO:0000256" key="7">
    <source>
        <dbReference type="ARBA" id="ARBA00023040"/>
    </source>
</evidence>
<feature type="transmembrane region" description="Helical" evidence="13">
    <location>
        <begin position="93"/>
        <end position="114"/>
    </location>
</feature>
<evidence type="ECO:0000256" key="12">
    <source>
        <dbReference type="RuleBase" id="RU004424"/>
    </source>
</evidence>
<dbReference type="GO" id="GO:0004930">
    <property type="term" value="F:G protein-coupled receptor activity"/>
    <property type="evidence" value="ECO:0007669"/>
    <property type="project" value="UniProtKB-KW"/>
</dbReference>
<gene>
    <name evidence="14" type="ORF">XELAEV_18028382mg</name>
</gene>
<evidence type="ECO:0000256" key="11">
    <source>
        <dbReference type="RuleBase" id="RU004423"/>
    </source>
</evidence>
<dbReference type="GO" id="GO:0016020">
    <property type="term" value="C:membrane"/>
    <property type="evidence" value="ECO:0007669"/>
    <property type="project" value="UniProtKB-SubCell"/>
</dbReference>
<evidence type="ECO:0000256" key="3">
    <source>
        <dbReference type="ARBA" id="ARBA00022480"/>
    </source>
</evidence>
<keyword evidence="7 12" id="KW-0297">G-protein coupled receptor</keyword>
<evidence type="ECO:0000256" key="8">
    <source>
        <dbReference type="ARBA" id="ARBA00023136"/>
    </source>
</evidence>
<keyword evidence="10 12" id="KW-0807">Transducer</keyword>
<keyword evidence="9 12" id="KW-0675">Receptor</keyword>
<feature type="transmembrane region" description="Helical" evidence="13">
    <location>
        <begin position="50"/>
        <end position="81"/>
    </location>
</feature>
<dbReference type="SUPFAM" id="SSF81321">
    <property type="entry name" value="Family A G protein-coupled receptor-like"/>
    <property type="match status" value="1"/>
</dbReference>
<organism evidence="14 15">
    <name type="scientific">Xenopus laevis</name>
    <name type="common">African clawed frog</name>
    <dbReference type="NCBI Taxonomy" id="8355"/>
    <lineage>
        <taxon>Eukaryota</taxon>
        <taxon>Metazoa</taxon>
        <taxon>Chordata</taxon>
        <taxon>Craniata</taxon>
        <taxon>Vertebrata</taxon>
        <taxon>Euteleostomi</taxon>
        <taxon>Amphibia</taxon>
        <taxon>Batrachia</taxon>
        <taxon>Anura</taxon>
        <taxon>Pipoidea</taxon>
        <taxon>Pipidae</taxon>
        <taxon>Xenopodinae</taxon>
        <taxon>Xenopus</taxon>
        <taxon>Xenopus</taxon>
    </lineage>
</organism>
<feature type="transmembrane region" description="Helical" evidence="13">
    <location>
        <begin position="126"/>
        <end position="144"/>
    </location>
</feature>
<dbReference type="EMBL" id="CM004474">
    <property type="protein sequence ID" value="OCT81559.1"/>
    <property type="molecule type" value="Genomic_DNA"/>
</dbReference>
<feature type="transmembrane region" description="Helical" evidence="13">
    <location>
        <begin position="223"/>
        <end position="244"/>
    </location>
</feature>
<feature type="transmembrane region" description="Helical" evidence="13">
    <location>
        <begin position="182"/>
        <end position="202"/>
    </location>
</feature>
<dbReference type="GO" id="GO:0033038">
    <property type="term" value="F:bitter taste receptor activity"/>
    <property type="evidence" value="ECO:0007669"/>
    <property type="project" value="InterPro"/>
</dbReference>
<feature type="transmembrane region" description="Helical" evidence="13">
    <location>
        <begin position="6"/>
        <end position="29"/>
    </location>
</feature>
<dbReference type="PANTHER" id="PTHR11394:SF168">
    <property type="entry name" value="TASTE RECEPTOR TYPE 2"/>
    <property type="match status" value="1"/>
</dbReference>
<evidence type="ECO:0000313" key="14">
    <source>
        <dbReference type="EMBL" id="OCT81559.1"/>
    </source>
</evidence>
<keyword evidence="8 12" id="KW-0472">Membrane</keyword>
<sequence length="312" mass="35873">MYWAIFCGIIIATGLVVNAFITLVNIIDWSRERSLKLCDKVLSVLCLTRFLLLWFFLLELIGGFMQLIHFSAFGTFCIFYIFELSLDYFSRWLAMWLSVLYYVMITISKHALVLRLKSRIPMITRYILGGSMLISILAATSFSLSGEEYPCVQNTGTNVTGNVTSQFTQPFILTSVFLGQCLPYMIEIISSLYLLCTLFIHVKRRVSSASSPNMDAHWSVMRYILVLNLLSMCNFLGNLSIWFWMSYNDLLGISLGYILVYSYPVLHSIVFIPSNSKLKREIRHLFHCTKLFCCSMKDQLDSRAQTVPQRSV</sequence>
<keyword evidence="5 12" id="KW-0812">Transmembrane</keyword>
<keyword evidence="4 12" id="KW-0716">Sensory transduction</keyword>
<protein>
    <recommendedName>
        <fullName evidence="12">Taste receptor type 2</fullName>
    </recommendedName>
</protein>
<keyword evidence="3 12" id="KW-0919">Taste</keyword>
<accession>A0A974HKN4</accession>
<proteinExistence type="inferred from homology"/>
<name>A0A974HKN4_XENLA</name>
<comment type="subcellular location">
    <subcellularLocation>
        <location evidence="1 12">Membrane</location>
        <topology evidence="1 12">Multi-pass membrane protein</topology>
    </subcellularLocation>
</comment>
<evidence type="ECO:0000256" key="6">
    <source>
        <dbReference type="ARBA" id="ARBA00022989"/>
    </source>
</evidence>
<dbReference type="OMA" id="LMSECKT"/>
<evidence type="ECO:0000256" key="4">
    <source>
        <dbReference type="ARBA" id="ARBA00022606"/>
    </source>
</evidence>
<evidence type="ECO:0000256" key="1">
    <source>
        <dbReference type="ARBA" id="ARBA00004141"/>
    </source>
</evidence>
<feature type="transmembrane region" description="Helical" evidence="13">
    <location>
        <begin position="250"/>
        <end position="272"/>
    </location>
</feature>
<dbReference type="PANTHER" id="PTHR11394">
    <property type="entry name" value="TASTE RECEPTOR TYPE 2"/>
    <property type="match status" value="1"/>
</dbReference>
<dbReference type="AlphaFoldDB" id="A0A974HKN4"/>
<evidence type="ECO:0000256" key="5">
    <source>
        <dbReference type="ARBA" id="ARBA00022692"/>
    </source>
</evidence>
<evidence type="ECO:0000313" key="15">
    <source>
        <dbReference type="Proteomes" id="UP000694892"/>
    </source>
</evidence>
<dbReference type="Pfam" id="PF05296">
    <property type="entry name" value="TAS2R"/>
    <property type="match status" value="1"/>
</dbReference>
<dbReference type="Proteomes" id="UP000694892">
    <property type="component" value="Chromosome 5L"/>
</dbReference>
<keyword evidence="6 13" id="KW-1133">Transmembrane helix</keyword>
<evidence type="ECO:0000256" key="2">
    <source>
        <dbReference type="ARBA" id="ARBA00007376"/>
    </source>
</evidence>
<comment type="similarity">
    <text evidence="2 11">Belongs to the G-protein coupled receptor T2R family.</text>
</comment>
<evidence type="ECO:0000256" key="10">
    <source>
        <dbReference type="ARBA" id="ARBA00023224"/>
    </source>
</evidence>